<dbReference type="Pfam" id="PF07593">
    <property type="entry name" value="UnbV_ASPIC"/>
    <property type="match status" value="1"/>
</dbReference>
<protein>
    <recommendedName>
        <fullName evidence="2">ASPIC/UnbV domain-containing protein</fullName>
    </recommendedName>
</protein>
<dbReference type="Proteomes" id="UP000515514">
    <property type="component" value="Chromosome"/>
</dbReference>
<keyword evidence="4" id="KW-1185">Reference proteome</keyword>
<dbReference type="Pfam" id="PF13517">
    <property type="entry name" value="FG-GAP_3"/>
    <property type="match status" value="7"/>
</dbReference>
<dbReference type="InterPro" id="IPR013517">
    <property type="entry name" value="FG-GAP"/>
</dbReference>
<dbReference type="InterPro" id="IPR011519">
    <property type="entry name" value="UnbV_ASPIC"/>
</dbReference>
<dbReference type="PANTHER" id="PTHR16026">
    <property type="entry name" value="CARTILAGE ACIDIC PROTEIN 1"/>
    <property type="match status" value="1"/>
</dbReference>
<feature type="domain" description="ASPIC/UnbV" evidence="2">
    <location>
        <begin position="542"/>
        <end position="608"/>
    </location>
</feature>
<dbReference type="RefSeq" id="WP_186987800.1">
    <property type="nucleotide sequence ID" value="NZ_CP052909.1"/>
</dbReference>
<proteinExistence type="predicted"/>
<gene>
    <name evidence="3" type="ORF">ALE3EI_1633</name>
</gene>
<evidence type="ECO:0000259" key="2">
    <source>
        <dbReference type="Pfam" id="PF07593"/>
    </source>
</evidence>
<keyword evidence="1" id="KW-0732">Signal</keyword>
<dbReference type="EMBL" id="CP052909">
    <property type="protein sequence ID" value="QNJ98187.1"/>
    <property type="molecule type" value="Genomic_DNA"/>
</dbReference>
<reference evidence="3 4" key="1">
    <citation type="submission" date="2020-04" db="EMBL/GenBank/DDBJ databases">
        <title>Genome sequence of Altibacter aquimarinus strain ALE3EI.</title>
        <authorList>
            <person name="Oh H.-M."/>
            <person name="Jang D."/>
        </authorList>
    </citation>
    <scope>NUCLEOTIDE SEQUENCE [LARGE SCALE GENOMIC DNA]</scope>
    <source>
        <strain evidence="3 4">ALE3EI</strain>
    </source>
</reference>
<accession>A0A7G8PV21</accession>
<dbReference type="KEGG" id="alti:ALE3EI_1633"/>
<sequence length="1122" mass="125609">MYFKSAKNFSVLFSNSVKVLSFLLICFIFMNCDNKTEEKEEYNGPLFSLVSPEQSGLNFINNLPPESRGFNIVVYQYLHNGAGVSVGDINNDGLLDIFFVTNFGDDKLYLNKGNMKFEEIAQRAGVKGKWGWSTGSTMVDINGDGFLDIYVSRSGDMDPEKRKNALFINNGDLTFSERAEEYGLADESYSTQASFFDYDKDGDLDMYLLNHNIIAVLDKDLQFERNNRNPYAGDKLFRNDNGKFIDVSEEAGIIGNGIGYGLSVSAGDINNDGWPDLYVSNDYIEHDYLYYNNGDGTFSEKLKQSTKHISNFSMGSDIADFNNDGLLDIMVVDMVAEDNYRTKTNMSGMNTEKFYAAVDNGFHHQYMMNTLQMNNGNGTFSEVSQLAGLSNTDWSWAPLWADFDMDGRKDLLVTNGLRKEARNSDFVNRKREIMMQMQNDPTRNLEYIKMILDELPENMIKNYIYRNEGDIRFSNMRDQWGLTQTSYSNGAAYADLDNDGDLDIVISNIDHPAFLYENKSELLSDKNYLKVKLTGKGTNVSGIGTRVTLKTGDEIQVQEHYMSRGYQSSTPDELYFGFGKNTKIDSLWLEWPDGSIQLLTEIEANQNLQVAFDKNRLTKIKPIQKNYRPIFSEVTQSLSVPYVHKENVYNDFAREILIPHKLSMQGPGMAVGDVNGDGMEDFYIGAAKGESAKLFLQTKSGSYLETNQTAWLSDRKFEDVSAVFFDLENDGDLDLYVVSGGNEVTIASEELQDRLYINDGSGNFSKAIAALPKMFTSGSSVSAEDFDGDGDMDLFVGGRVVPGAYPMAPRSYLLQNNNGIFEDVTKSLAPELESPGMVTSSVWVDFDKDGKKDLVVAGEWMPIMVMHNNGNYFNNVSAKLGLQDTAGWWNAVASGDFDGDGDEDFIFGNLGLNYKYRTTSEQTFDIYYDDFDSNGTGDIVLTYNESGEVYTLRGRECTSQQMPFIKEKFKTYDAFARANISEIFGEENLNNALHLSAQTFASVYVENNGDSKWNVTALPRLAQLSSVNGIVVKDFDGDSKLDVVIAGNLFESEVETPRNDASQGLFLKGDGEGNFTVLSCLESGINASGNVKEVHMITLGSTRQIAFVNNSDKLQFFRLNNL</sequence>
<organism evidence="3 4">
    <name type="scientific">Constantimarinum furrinae</name>
    <dbReference type="NCBI Taxonomy" id="2562285"/>
    <lineage>
        <taxon>Bacteria</taxon>
        <taxon>Pseudomonadati</taxon>
        <taxon>Bacteroidota</taxon>
        <taxon>Flavobacteriia</taxon>
        <taxon>Flavobacteriales</taxon>
        <taxon>Flavobacteriaceae</taxon>
        <taxon>Altibacter/Constantimarinum group</taxon>
        <taxon>Constantimarinum</taxon>
    </lineage>
</organism>
<dbReference type="InterPro" id="IPR028994">
    <property type="entry name" value="Integrin_alpha_N"/>
</dbReference>
<evidence type="ECO:0000256" key="1">
    <source>
        <dbReference type="ARBA" id="ARBA00022729"/>
    </source>
</evidence>
<dbReference type="InterPro" id="IPR027039">
    <property type="entry name" value="Crtac1"/>
</dbReference>
<dbReference type="SUPFAM" id="SSF69318">
    <property type="entry name" value="Integrin alpha N-terminal domain"/>
    <property type="match status" value="3"/>
</dbReference>
<evidence type="ECO:0000313" key="3">
    <source>
        <dbReference type="EMBL" id="QNJ98187.1"/>
    </source>
</evidence>
<name>A0A7G8PV21_9FLAO</name>
<evidence type="ECO:0000313" key="4">
    <source>
        <dbReference type="Proteomes" id="UP000515514"/>
    </source>
</evidence>
<dbReference type="Gene3D" id="2.130.10.130">
    <property type="entry name" value="Integrin alpha, N-terminal"/>
    <property type="match status" value="4"/>
</dbReference>
<dbReference type="AlphaFoldDB" id="A0A7G8PV21"/>
<dbReference type="PANTHER" id="PTHR16026:SF0">
    <property type="entry name" value="CARTILAGE ACIDIC PROTEIN 1"/>
    <property type="match status" value="1"/>
</dbReference>